<protein>
    <submittedName>
        <fullName evidence="2">Rrf2 family transcriptional regulator</fullName>
    </submittedName>
</protein>
<dbReference type="PANTHER" id="PTHR33221">
    <property type="entry name" value="WINGED HELIX-TURN-HELIX TRANSCRIPTIONAL REGULATOR, RRF2 FAMILY"/>
    <property type="match status" value="1"/>
</dbReference>
<sequence>MHLTYHTDYALRLLMLLAVEDARLHTIAEIARRYGVSRNHMMKISRTLVAAGFITPVRGRNGGLKLAAPAEKINLGAVISVTEDNFNLVECFDAERNSCVISANCGLRNPLRHALQAFLETLRKYTLQDLITIPGSYKDLRTLFGTEIAP</sequence>
<name>A0A2G4YR32_9PROT</name>
<dbReference type="AlphaFoldDB" id="A0A2G4YR32"/>
<dbReference type="RefSeq" id="WP_099473114.1">
    <property type="nucleotide sequence ID" value="NZ_CP041025.1"/>
</dbReference>
<dbReference type="PROSITE" id="PS51197">
    <property type="entry name" value="HTH_RRF2_2"/>
    <property type="match status" value="1"/>
</dbReference>
<dbReference type="PANTHER" id="PTHR33221:SF4">
    <property type="entry name" value="HTH-TYPE TRANSCRIPTIONAL REPRESSOR NSRR"/>
    <property type="match status" value="1"/>
</dbReference>
<evidence type="ECO:0000256" key="1">
    <source>
        <dbReference type="ARBA" id="ARBA00023125"/>
    </source>
</evidence>
<dbReference type="OrthoDB" id="9795923at2"/>
<evidence type="ECO:0000313" key="2">
    <source>
        <dbReference type="EMBL" id="PHZ84773.1"/>
    </source>
</evidence>
<accession>A0A2G4YR32</accession>
<dbReference type="GO" id="GO:0003700">
    <property type="term" value="F:DNA-binding transcription factor activity"/>
    <property type="evidence" value="ECO:0007669"/>
    <property type="project" value="TreeGrafter"/>
</dbReference>
<dbReference type="GO" id="GO:0003677">
    <property type="term" value="F:DNA binding"/>
    <property type="evidence" value="ECO:0007669"/>
    <property type="project" value="UniProtKB-KW"/>
</dbReference>
<evidence type="ECO:0000313" key="3">
    <source>
        <dbReference type="Proteomes" id="UP000229730"/>
    </source>
</evidence>
<dbReference type="Pfam" id="PF02082">
    <property type="entry name" value="Rrf2"/>
    <property type="match status" value="1"/>
</dbReference>
<dbReference type="InterPro" id="IPR036390">
    <property type="entry name" value="WH_DNA-bd_sf"/>
</dbReference>
<keyword evidence="1" id="KW-0238">DNA-binding</keyword>
<dbReference type="NCBIfam" id="TIGR00738">
    <property type="entry name" value="rrf2_super"/>
    <property type="match status" value="1"/>
</dbReference>
<keyword evidence="3" id="KW-1185">Reference proteome</keyword>
<organism evidence="2 3">
    <name type="scientific">Paremcibacter congregatus</name>
    <dbReference type="NCBI Taxonomy" id="2043170"/>
    <lineage>
        <taxon>Bacteria</taxon>
        <taxon>Pseudomonadati</taxon>
        <taxon>Pseudomonadota</taxon>
        <taxon>Alphaproteobacteria</taxon>
        <taxon>Emcibacterales</taxon>
        <taxon>Emcibacteraceae</taxon>
        <taxon>Paremcibacter</taxon>
    </lineage>
</organism>
<gene>
    <name evidence="2" type="ORF">CRD36_10460</name>
</gene>
<dbReference type="EMBL" id="PDEM01000023">
    <property type="protein sequence ID" value="PHZ84773.1"/>
    <property type="molecule type" value="Genomic_DNA"/>
</dbReference>
<comment type="caution">
    <text evidence="2">The sequence shown here is derived from an EMBL/GenBank/DDBJ whole genome shotgun (WGS) entry which is preliminary data.</text>
</comment>
<dbReference type="InterPro" id="IPR036388">
    <property type="entry name" value="WH-like_DNA-bd_sf"/>
</dbReference>
<dbReference type="SUPFAM" id="SSF46785">
    <property type="entry name" value="Winged helix' DNA-binding domain"/>
    <property type="match status" value="1"/>
</dbReference>
<dbReference type="Proteomes" id="UP000229730">
    <property type="component" value="Unassembled WGS sequence"/>
</dbReference>
<dbReference type="InParanoid" id="A0A2G4YR32"/>
<dbReference type="GO" id="GO:0005829">
    <property type="term" value="C:cytosol"/>
    <property type="evidence" value="ECO:0007669"/>
    <property type="project" value="TreeGrafter"/>
</dbReference>
<dbReference type="Gene3D" id="1.10.10.10">
    <property type="entry name" value="Winged helix-like DNA-binding domain superfamily/Winged helix DNA-binding domain"/>
    <property type="match status" value="1"/>
</dbReference>
<reference evidence="2 3" key="1">
    <citation type="submission" date="2017-10" db="EMBL/GenBank/DDBJ databases">
        <title>Frigbacter circumglobatus gen. nov. sp. nov., isolated from sediment cultured in situ.</title>
        <authorList>
            <person name="Zhao Z."/>
        </authorList>
    </citation>
    <scope>NUCLEOTIDE SEQUENCE [LARGE SCALE GENOMIC DNA]</scope>
    <source>
        <strain evidence="2 3">ZYL</strain>
    </source>
</reference>
<dbReference type="InterPro" id="IPR000944">
    <property type="entry name" value="Tscrpt_reg_Rrf2"/>
</dbReference>
<proteinExistence type="predicted"/>